<dbReference type="PROSITE" id="PS50005">
    <property type="entry name" value="TPR"/>
    <property type="match status" value="2"/>
</dbReference>
<reference evidence="5" key="2">
    <citation type="submission" date="2021-04" db="EMBL/GenBank/DDBJ databases">
        <authorList>
            <person name="Gilroy R."/>
        </authorList>
    </citation>
    <scope>NUCLEOTIDE SEQUENCE</scope>
    <source>
        <strain evidence="5">ChiBcec15-1070</strain>
    </source>
</reference>
<keyword evidence="2 3" id="KW-0802">TPR repeat</keyword>
<dbReference type="Pfam" id="PF13181">
    <property type="entry name" value="TPR_8"/>
    <property type="match status" value="1"/>
</dbReference>
<gene>
    <name evidence="5" type="ORF">H9888_08005</name>
</gene>
<dbReference type="Gene3D" id="1.25.40.10">
    <property type="entry name" value="Tetratricopeptide repeat domain"/>
    <property type="match status" value="2"/>
</dbReference>
<dbReference type="Pfam" id="PF13174">
    <property type="entry name" value="TPR_6"/>
    <property type="match status" value="1"/>
</dbReference>
<dbReference type="Pfam" id="PF13432">
    <property type="entry name" value="TPR_16"/>
    <property type="match status" value="1"/>
</dbReference>
<keyword evidence="1" id="KW-0677">Repeat</keyword>
<feature type="chain" id="PRO_5038898922" evidence="4">
    <location>
        <begin position="20"/>
        <end position="435"/>
    </location>
</feature>
<dbReference type="SUPFAM" id="SSF48452">
    <property type="entry name" value="TPR-like"/>
    <property type="match status" value="1"/>
</dbReference>
<feature type="repeat" description="TPR" evidence="3">
    <location>
        <begin position="302"/>
        <end position="335"/>
    </location>
</feature>
<evidence type="ECO:0000313" key="6">
    <source>
        <dbReference type="Proteomes" id="UP000823926"/>
    </source>
</evidence>
<dbReference type="EMBL" id="DXHL01000036">
    <property type="protein sequence ID" value="HIW11421.1"/>
    <property type="molecule type" value="Genomic_DNA"/>
</dbReference>
<feature type="signal peptide" evidence="4">
    <location>
        <begin position="1"/>
        <end position="19"/>
    </location>
</feature>
<dbReference type="PANTHER" id="PTHR44186">
    <property type="match status" value="1"/>
</dbReference>
<dbReference type="InterPro" id="IPR011990">
    <property type="entry name" value="TPR-like_helical_dom_sf"/>
</dbReference>
<protein>
    <submittedName>
        <fullName evidence="5">Tetratricopeptide repeat protein</fullName>
    </submittedName>
</protein>
<feature type="repeat" description="TPR" evidence="3">
    <location>
        <begin position="198"/>
        <end position="231"/>
    </location>
</feature>
<sequence length="435" mass="48341">MKKLLLILAAAATTLTASSQTKELDNLNKRLTKSDETVADPKKAGSANTWIDHAQVLMSASKIYTKELIAGFSIEQTLNLIQQQPQNVVEVEVSGKPHKRYEFENFDIYVDENGSVAFWSTKKEFRPGALNSAFDALKKAYGIDPNIMTGKGYMVATDMLNQFNTDGMNLYNLGKKAEAADMFVKAAETNQMMGNVDSVMIYYAGVAYNEAGEYDKAIEYLNKAREIGYDQQGGVDSYIAYIQQQQGKDEDAIATLEAAIVKYPTNNQLVTQLIDLYVQTKRSPDKVVAMLDQAKKLDPSNGALYLLEGSLWDQMGDAEKAEAAFLEATKVEPDNYIGYMNAGIMKARKGDKLIQQAQALDLKDVKGYNALIEQAIPFYDGAIELLEKAHEIKPDEIAVVGLLKSLYYQKVSDGPEMEAKFNHYNDLYKSMEAAE</sequence>
<dbReference type="Proteomes" id="UP000823926">
    <property type="component" value="Unassembled WGS sequence"/>
</dbReference>
<keyword evidence="4" id="KW-0732">Signal</keyword>
<evidence type="ECO:0000256" key="3">
    <source>
        <dbReference type="PROSITE-ProRule" id="PRU00339"/>
    </source>
</evidence>
<evidence type="ECO:0000256" key="1">
    <source>
        <dbReference type="ARBA" id="ARBA00022737"/>
    </source>
</evidence>
<comment type="caution">
    <text evidence="5">The sequence shown here is derived from an EMBL/GenBank/DDBJ whole genome shotgun (WGS) entry which is preliminary data.</text>
</comment>
<reference evidence="5" key="1">
    <citation type="journal article" date="2021" name="PeerJ">
        <title>Extensive microbial diversity within the chicken gut microbiome revealed by metagenomics and culture.</title>
        <authorList>
            <person name="Gilroy R."/>
            <person name="Ravi A."/>
            <person name="Getino M."/>
            <person name="Pursley I."/>
            <person name="Horton D.L."/>
            <person name="Alikhan N.F."/>
            <person name="Baker D."/>
            <person name="Gharbi K."/>
            <person name="Hall N."/>
            <person name="Watson M."/>
            <person name="Adriaenssens E.M."/>
            <person name="Foster-Nyarko E."/>
            <person name="Jarju S."/>
            <person name="Secka A."/>
            <person name="Antonio M."/>
            <person name="Oren A."/>
            <person name="Chaudhuri R.R."/>
            <person name="La Ragione R."/>
            <person name="Hildebrand F."/>
            <person name="Pallen M.J."/>
        </authorList>
    </citation>
    <scope>NUCLEOTIDE SEQUENCE</scope>
    <source>
        <strain evidence="5">ChiBcec15-1070</strain>
    </source>
</reference>
<proteinExistence type="predicted"/>
<dbReference type="InterPro" id="IPR019734">
    <property type="entry name" value="TPR_rpt"/>
</dbReference>
<dbReference type="PANTHER" id="PTHR44186:SF1">
    <property type="entry name" value="BARDET-BIEDL SYNDROME 4 PROTEIN"/>
    <property type="match status" value="1"/>
</dbReference>
<dbReference type="AlphaFoldDB" id="A0A9D1QEQ4"/>
<organism evidence="5 6">
    <name type="scientific">Candidatus Rikenella faecigallinarum</name>
    <dbReference type="NCBI Taxonomy" id="2838745"/>
    <lineage>
        <taxon>Bacteria</taxon>
        <taxon>Pseudomonadati</taxon>
        <taxon>Bacteroidota</taxon>
        <taxon>Bacteroidia</taxon>
        <taxon>Bacteroidales</taxon>
        <taxon>Rikenellaceae</taxon>
        <taxon>Rikenella</taxon>
    </lineage>
</organism>
<dbReference type="SMART" id="SM00028">
    <property type="entry name" value="TPR"/>
    <property type="match status" value="4"/>
</dbReference>
<evidence type="ECO:0000256" key="4">
    <source>
        <dbReference type="SAM" id="SignalP"/>
    </source>
</evidence>
<name>A0A9D1QEQ4_9BACT</name>
<evidence type="ECO:0000313" key="5">
    <source>
        <dbReference type="EMBL" id="HIW11421.1"/>
    </source>
</evidence>
<evidence type="ECO:0000256" key="2">
    <source>
        <dbReference type="ARBA" id="ARBA00022803"/>
    </source>
</evidence>
<accession>A0A9D1QEQ4</accession>